<evidence type="ECO:0000313" key="3">
    <source>
        <dbReference type="Proteomes" id="UP000292580"/>
    </source>
</evidence>
<evidence type="ECO:0000313" key="2">
    <source>
        <dbReference type="EMBL" id="TAJ44794.1"/>
    </source>
</evidence>
<dbReference type="Proteomes" id="UP000292580">
    <property type="component" value="Unassembled WGS sequence"/>
</dbReference>
<dbReference type="EMBL" id="PGCL01000002">
    <property type="protein sequence ID" value="TAJ44794.1"/>
    <property type="molecule type" value="Genomic_DNA"/>
</dbReference>
<feature type="transmembrane region" description="Helical" evidence="1">
    <location>
        <begin position="82"/>
        <end position="107"/>
    </location>
</feature>
<protein>
    <submittedName>
        <fullName evidence="2">Uncharacterized protein</fullName>
    </submittedName>
</protein>
<reference evidence="2 3" key="1">
    <citation type="submission" date="2017-11" db="EMBL/GenBank/DDBJ databases">
        <title>Isolation and Characterization of Methanofollis Species from Methane Seep Offshore SW Taiwan.</title>
        <authorList>
            <person name="Teng N.-H."/>
            <person name="Lai M.-C."/>
            <person name="Chen S.-C."/>
        </authorList>
    </citation>
    <scope>NUCLEOTIDE SEQUENCE [LARGE SCALE GENOMIC DNA]</scope>
    <source>
        <strain evidence="2 3">FWC-SCC2</strain>
    </source>
</reference>
<evidence type="ECO:0000256" key="1">
    <source>
        <dbReference type="SAM" id="Phobius"/>
    </source>
</evidence>
<keyword evidence="3" id="KW-1185">Reference proteome</keyword>
<comment type="caution">
    <text evidence="2">The sequence shown here is derived from an EMBL/GenBank/DDBJ whole genome shotgun (WGS) entry which is preliminary data.</text>
</comment>
<accession>A0A483CU28</accession>
<dbReference type="AlphaFoldDB" id="A0A483CU28"/>
<keyword evidence="1" id="KW-0472">Membrane</keyword>
<sequence>MIALPFTPSESFFLFSIEVLLNMLFAATCVIIGQTAIYIPFHCGVIFFTVISIIILIWFHNPQTFTNTWQKIKSPTDRRIKGWNLFQIAAEFVLAFILVTACAAYFMPPFEITYPENNAETSLIIDLQGHGAVPGAVLSAYVIDPLNKEWKQRLDAVASPDGTWVIHGIQIGEKRISKSGEKYHVFVRMATREGIEYDSKPITVIRI</sequence>
<proteinExistence type="predicted"/>
<name>A0A483CU28_9EURY</name>
<gene>
    <name evidence="2" type="ORF">CUJ86_05740</name>
</gene>
<feature type="transmembrane region" description="Helical" evidence="1">
    <location>
        <begin position="39"/>
        <end position="61"/>
    </location>
</feature>
<organism evidence="2 3">
    <name type="scientific">Methanofollis fontis</name>
    <dbReference type="NCBI Taxonomy" id="2052832"/>
    <lineage>
        <taxon>Archaea</taxon>
        <taxon>Methanobacteriati</taxon>
        <taxon>Methanobacteriota</taxon>
        <taxon>Stenosarchaea group</taxon>
        <taxon>Methanomicrobia</taxon>
        <taxon>Methanomicrobiales</taxon>
        <taxon>Methanomicrobiaceae</taxon>
        <taxon>Methanofollis</taxon>
    </lineage>
</organism>
<keyword evidence="1" id="KW-0812">Transmembrane</keyword>
<feature type="transmembrane region" description="Helical" evidence="1">
    <location>
        <begin position="12"/>
        <end position="33"/>
    </location>
</feature>
<keyword evidence="1" id="KW-1133">Transmembrane helix</keyword>